<evidence type="ECO:0000256" key="2">
    <source>
        <dbReference type="ARBA" id="ARBA00022857"/>
    </source>
</evidence>
<dbReference type="InterPro" id="IPR050765">
    <property type="entry name" value="Riboflavin_Biosynth_HTPR"/>
</dbReference>
<dbReference type="Proteomes" id="UP000744769">
    <property type="component" value="Unassembled WGS sequence"/>
</dbReference>
<keyword evidence="3" id="KW-0560">Oxidoreductase</keyword>
<evidence type="ECO:0000313" key="5">
    <source>
        <dbReference type="EMBL" id="NHN56932.1"/>
    </source>
</evidence>
<keyword evidence="2" id="KW-0521">NADP</keyword>
<gene>
    <name evidence="5" type="ORF">G9U51_14235</name>
</gene>
<evidence type="ECO:0000313" key="6">
    <source>
        <dbReference type="Proteomes" id="UP000744769"/>
    </source>
</evidence>
<dbReference type="AlphaFoldDB" id="A0A967B2Q8"/>
<dbReference type="Gene3D" id="3.40.430.10">
    <property type="entry name" value="Dihydrofolate Reductase, subunit A"/>
    <property type="match status" value="2"/>
</dbReference>
<dbReference type="GO" id="GO:0009231">
    <property type="term" value="P:riboflavin biosynthetic process"/>
    <property type="evidence" value="ECO:0007669"/>
    <property type="project" value="InterPro"/>
</dbReference>
<keyword evidence="6" id="KW-1185">Reference proteome</keyword>
<dbReference type="InterPro" id="IPR024072">
    <property type="entry name" value="DHFR-like_dom_sf"/>
</dbReference>
<dbReference type="PANTHER" id="PTHR38011">
    <property type="entry name" value="DIHYDROFOLATE REDUCTASE FAMILY PROTEIN (AFU_ORTHOLOGUE AFUA_8G06820)"/>
    <property type="match status" value="1"/>
</dbReference>
<evidence type="ECO:0000259" key="4">
    <source>
        <dbReference type="Pfam" id="PF01872"/>
    </source>
</evidence>
<proteinExistence type="predicted"/>
<dbReference type="GO" id="GO:0008703">
    <property type="term" value="F:5-amino-6-(5-phosphoribosylamino)uracil reductase activity"/>
    <property type="evidence" value="ECO:0007669"/>
    <property type="project" value="InterPro"/>
</dbReference>
<evidence type="ECO:0000256" key="1">
    <source>
        <dbReference type="ARBA" id="ARBA00005104"/>
    </source>
</evidence>
<comment type="pathway">
    <text evidence="1">Cofactor biosynthesis; riboflavin biosynthesis.</text>
</comment>
<accession>A0A967B2Q8</accession>
<comment type="caution">
    <text evidence="5">The sequence shown here is derived from an EMBL/GenBank/DDBJ whole genome shotgun (WGS) entry which is preliminary data.</text>
</comment>
<dbReference type="Pfam" id="PF01872">
    <property type="entry name" value="RibD_C"/>
    <property type="match status" value="1"/>
</dbReference>
<reference evidence="5" key="1">
    <citation type="submission" date="2020-03" db="EMBL/GenBank/DDBJ databases">
        <title>Draft sequencing of Calidifontibacter sp. DB0510.</title>
        <authorList>
            <person name="Kim D.-U."/>
        </authorList>
    </citation>
    <scope>NUCLEOTIDE SEQUENCE</scope>
    <source>
        <strain evidence="5">DB0510</strain>
    </source>
</reference>
<name>A0A967B2Q8_9MICO</name>
<sequence length="218" mass="23567">MRELLPRSRPLTDADLLQLYAAVPADQPLLRLNFVTTVDGSAQGPDGLSGSINTDADHLVFDLLRAWADVIVIGSGTVVAERYDAPRTPARWQALRAGRPADPAMAVLSRTGTLPAGMDTHGRADVFVIDTDTVGEAVGILHDRDYRHILCEGGPTIARALLEAGLVDEICLTTSPLLVLGDGPRFVTAQQWQPTPLRLESLIEEDGTLIARWSVERT</sequence>
<dbReference type="InterPro" id="IPR002734">
    <property type="entry name" value="RibDG_C"/>
</dbReference>
<dbReference type="PANTHER" id="PTHR38011:SF7">
    <property type="entry name" value="2,5-DIAMINO-6-RIBOSYLAMINO-4(3H)-PYRIMIDINONE 5'-PHOSPHATE REDUCTASE"/>
    <property type="match status" value="1"/>
</dbReference>
<feature type="domain" description="Bacterial bifunctional deaminase-reductase C-terminal" evidence="4">
    <location>
        <begin position="28"/>
        <end position="200"/>
    </location>
</feature>
<protein>
    <submittedName>
        <fullName evidence="5">Pyrimidine reductase family protein</fullName>
    </submittedName>
</protein>
<dbReference type="RefSeq" id="WP_166197670.1">
    <property type="nucleotide sequence ID" value="NZ_JAAOIV010000011.1"/>
</dbReference>
<organism evidence="5 6">
    <name type="scientific">Metallococcus carri</name>
    <dbReference type="NCBI Taxonomy" id="1656884"/>
    <lineage>
        <taxon>Bacteria</taxon>
        <taxon>Bacillati</taxon>
        <taxon>Actinomycetota</taxon>
        <taxon>Actinomycetes</taxon>
        <taxon>Micrococcales</taxon>
        <taxon>Dermacoccaceae</taxon>
        <taxon>Metallococcus</taxon>
    </lineage>
</organism>
<dbReference type="SUPFAM" id="SSF53597">
    <property type="entry name" value="Dihydrofolate reductase-like"/>
    <property type="match status" value="1"/>
</dbReference>
<evidence type="ECO:0000256" key="3">
    <source>
        <dbReference type="ARBA" id="ARBA00023002"/>
    </source>
</evidence>
<dbReference type="EMBL" id="JAAOIV010000011">
    <property type="protein sequence ID" value="NHN56932.1"/>
    <property type="molecule type" value="Genomic_DNA"/>
</dbReference>